<evidence type="ECO:0000256" key="9">
    <source>
        <dbReference type="ARBA" id="ARBA00038341"/>
    </source>
</evidence>
<dbReference type="Gene3D" id="1.20.1530.20">
    <property type="match status" value="1"/>
</dbReference>
<evidence type="ECO:0000256" key="6">
    <source>
        <dbReference type="ARBA" id="ARBA00022989"/>
    </source>
</evidence>
<dbReference type="InterPro" id="IPR057291">
    <property type="entry name" value="CHX17_2nd"/>
</dbReference>
<keyword evidence="6 11" id="KW-1133">Transmembrane helix</keyword>
<comment type="caution">
    <text evidence="14">The sequence shown here is derived from an EMBL/GenBank/DDBJ whole genome shotgun (WGS) entry which is preliminary data.</text>
</comment>
<dbReference type="GO" id="GO:0016020">
    <property type="term" value="C:membrane"/>
    <property type="evidence" value="ECO:0007669"/>
    <property type="project" value="UniProtKB-SubCell"/>
</dbReference>
<dbReference type="Pfam" id="PF00999">
    <property type="entry name" value="Na_H_Exchanger"/>
    <property type="match status" value="1"/>
</dbReference>
<evidence type="ECO:0000256" key="5">
    <source>
        <dbReference type="ARBA" id="ARBA00022958"/>
    </source>
</evidence>
<evidence type="ECO:0000256" key="7">
    <source>
        <dbReference type="ARBA" id="ARBA00023065"/>
    </source>
</evidence>
<keyword evidence="4 11" id="KW-0812">Transmembrane</keyword>
<dbReference type="OMA" id="EYQHINQ"/>
<evidence type="ECO:0000259" key="13">
    <source>
        <dbReference type="Pfam" id="PF23256"/>
    </source>
</evidence>
<feature type="transmembrane region" description="Helical" evidence="11">
    <location>
        <begin position="360"/>
        <end position="383"/>
    </location>
</feature>
<feature type="domain" description="Cation/H(+) antiporter central" evidence="13">
    <location>
        <begin position="433"/>
        <end position="569"/>
    </location>
</feature>
<sequence>MCVGCVRVVESGGLYSLARGGVDVTTSFTEHLFPKSSLHVLESFATIGLIFFLFLVGLELDPESLKTAGAATAAISVAGIAVPFVLGVGVAKFLYDDGEVMGDIVKNSGTGFGAFVVFMGVSMSITAFPVLARILAEFKLLTTDVGGLAMAAAAVGDVVAWVFLALAVSLTNSDKPVFCVYDLLMGLLFCLVTFVLVKPFMAKLAQRCPADEPIPEQIVAITLLLCLASAFATDLCGIHAIFGAFLFGLIIPKDGHFAGALIEKVEDFTSTLLLPLYFVSSGLKTEIGSIDSLRLVGVLILVVSVATAGKVGGVYVAARLTKLPPKKSFVFGVLMNTKGLVELIVLNIGREKGVLGNRLFAILVLMAIITTFMTSPIVSLLTAPKEKAVAYDRRRIAMDDGSDEIRLFMCVHGIRNIASMVHVSELVKGRRKKALRVYLLHLIEYSERSSAIKMVAKARKEGKPFVNKNIDGVDNVGTMFQAYGRVAKILVRPMIAIATTSQMHEDICSTAAEKRANMIIVPFHKDSALDGLLDVAHPGFHHVNRNVLRHAPCSVGILVDRGIGNSSHIPSNEVTYHILILFFGGQDDRECLALGRRMLERPNAVVRVVRFKESASKDTSLHVAGGSSIENVSHDRHHYQFFNWTAGSSHDHRHGKLQTIDPAELRRREEEELAKDDAAIADTQATADSLMQEMPQNNGELRFSVEQVPADDVIGRVIHLATAQGVDLVIIGRGRRPSRIVARLPVPEHANRVDAHELGVIGDVLTGKEMKMSASILVVQQHDPDFVPAHTGLSSRLFKKTASHPEPRKADLHAGAKAKAIAEDMPDSPRKADLHAGAKAKATAEDVPDSNTPRKEV</sequence>
<dbReference type="PANTHER" id="PTHR32468:SF0">
    <property type="entry name" value="K(+)_H(+) ANTIPORTER 1"/>
    <property type="match status" value="1"/>
</dbReference>
<gene>
    <name evidence="14" type="ORF">CBR_g12533</name>
</gene>
<keyword evidence="7" id="KW-0406">Ion transport</keyword>
<feature type="transmembrane region" description="Helical" evidence="11">
    <location>
        <begin position="295"/>
        <end position="317"/>
    </location>
</feature>
<comment type="subcellular location">
    <subcellularLocation>
        <location evidence="1">Membrane</location>
        <topology evidence="1">Multi-pass membrane protein</topology>
    </subcellularLocation>
</comment>
<feature type="transmembrane region" description="Helical" evidence="11">
    <location>
        <begin position="70"/>
        <end position="95"/>
    </location>
</feature>
<evidence type="ECO:0000259" key="12">
    <source>
        <dbReference type="Pfam" id="PF00999"/>
    </source>
</evidence>
<feature type="compositionally biased region" description="Basic and acidic residues" evidence="10">
    <location>
        <begin position="803"/>
        <end position="814"/>
    </location>
</feature>
<keyword evidence="15" id="KW-1185">Reference proteome</keyword>
<proteinExistence type="inferred from homology"/>
<dbReference type="GO" id="GO:0015297">
    <property type="term" value="F:antiporter activity"/>
    <property type="evidence" value="ECO:0007669"/>
    <property type="project" value="InterPro"/>
</dbReference>
<feature type="domain" description="Cation/H+ exchanger transmembrane" evidence="12">
    <location>
        <begin position="37"/>
        <end position="378"/>
    </location>
</feature>
<accession>A0A388JSN7</accession>
<feature type="transmembrane region" description="Helical" evidence="11">
    <location>
        <begin position="115"/>
        <end position="136"/>
    </location>
</feature>
<keyword evidence="2" id="KW-0813">Transport</keyword>
<reference evidence="14 15" key="1">
    <citation type="journal article" date="2018" name="Cell">
        <title>The Chara Genome: Secondary Complexity and Implications for Plant Terrestrialization.</title>
        <authorList>
            <person name="Nishiyama T."/>
            <person name="Sakayama H."/>
            <person name="Vries J.D."/>
            <person name="Buschmann H."/>
            <person name="Saint-Marcoux D."/>
            <person name="Ullrich K.K."/>
            <person name="Haas F.B."/>
            <person name="Vanderstraeten L."/>
            <person name="Becker D."/>
            <person name="Lang D."/>
            <person name="Vosolsobe S."/>
            <person name="Rombauts S."/>
            <person name="Wilhelmsson P.K.I."/>
            <person name="Janitza P."/>
            <person name="Kern R."/>
            <person name="Heyl A."/>
            <person name="Rumpler F."/>
            <person name="Villalobos L.I.A.C."/>
            <person name="Clay J.M."/>
            <person name="Skokan R."/>
            <person name="Toyoda A."/>
            <person name="Suzuki Y."/>
            <person name="Kagoshima H."/>
            <person name="Schijlen E."/>
            <person name="Tajeshwar N."/>
            <person name="Catarino B."/>
            <person name="Hetherington A.J."/>
            <person name="Saltykova A."/>
            <person name="Bonnot C."/>
            <person name="Breuninger H."/>
            <person name="Symeonidi A."/>
            <person name="Radhakrishnan G.V."/>
            <person name="Van Nieuwerburgh F."/>
            <person name="Deforce D."/>
            <person name="Chang C."/>
            <person name="Karol K.G."/>
            <person name="Hedrich R."/>
            <person name="Ulvskov P."/>
            <person name="Glockner G."/>
            <person name="Delwiche C.F."/>
            <person name="Petrasek J."/>
            <person name="Van de Peer Y."/>
            <person name="Friml J."/>
            <person name="Beilby M."/>
            <person name="Dolan L."/>
            <person name="Kohara Y."/>
            <person name="Sugano S."/>
            <person name="Fujiyama A."/>
            <person name="Delaux P.-M."/>
            <person name="Quint M."/>
            <person name="TheiBen G."/>
            <person name="Hagemann M."/>
            <person name="Harholt J."/>
            <person name="Dunand C."/>
            <person name="Zachgo S."/>
            <person name="Langdale J."/>
            <person name="Maumus F."/>
            <person name="Straeten D.V.D."/>
            <person name="Gould S.B."/>
            <person name="Rensing S.A."/>
        </authorList>
    </citation>
    <scope>NUCLEOTIDE SEQUENCE [LARGE SCALE GENOMIC DNA]</scope>
    <source>
        <strain evidence="14 15">S276</strain>
    </source>
</reference>
<evidence type="ECO:0000313" key="14">
    <source>
        <dbReference type="EMBL" id="GBG60795.1"/>
    </source>
</evidence>
<dbReference type="InterPro" id="IPR050794">
    <property type="entry name" value="CPA2_transporter"/>
</dbReference>
<evidence type="ECO:0000313" key="15">
    <source>
        <dbReference type="Proteomes" id="UP000265515"/>
    </source>
</evidence>
<name>A0A388JSN7_CHABU</name>
<feature type="compositionally biased region" description="Basic and acidic residues" evidence="10">
    <location>
        <begin position="827"/>
        <end position="836"/>
    </location>
</feature>
<dbReference type="OrthoDB" id="2687058at2759"/>
<organism evidence="14 15">
    <name type="scientific">Chara braunii</name>
    <name type="common">Braun's stonewort</name>
    <dbReference type="NCBI Taxonomy" id="69332"/>
    <lineage>
        <taxon>Eukaryota</taxon>
        <taxon>Viridiplantae</taxon>
        <taxon>Streptophyta</taxon>
        <taxon>Charophyceae</taxon>
        <taxon>Charales</taxon>
        <taxon>Characeae</taxon>
        <taxon>Chara</taxon>
    </lineage>
</organism>
<dbReference type="AlphaFoldDB" id="A0A388JSN7"/>
<dbReference type="InterPro" id="IPR038770">
    <property type="entry name" value="Na+/solute_symporter_sf"/>
</dbReference>
<dbReference type="GO" id="GO:0006813">
    <property type="term" value="P:potassium ion transport"/>
    <property type="evidence" value="ECO:0007669"/>
    <property type="project" value="UniProtKB-KW"/>
</dbReference>
<dbReference type="GO" id="GO:1902600">
    <property type="term" value="P:proton transmembrane transport"/>
    <property type="evidence" value="ECO:0007669"/>
    <property type="project" value="InterPro"/>
</dbReference>
<feature type="transmembrane region" description="Helical" evidence="11">
    <location>
        <begin position="218"/>
        <end position="251"/>
    </location>
</feature>
<dbReference type="Proteomes" id="UP000265515">
    <property type="component" value="Unassembled WGS sequence"/>
</dbReference>
<evidence type="ECO:0000256" key="10">
    <source>
        <dbReference type="SAM" id="MobiDB-lite"/>
    </source>
</evidence>
<evidence type="ECO:0000256" key="2">
    <source>
        <dbReference type="ARBA" id="ARBA00022448"/>
    </source>
</evidence>
<dbReference type="EMBL" id="BFEA01000014">
    <property type="protein sequence ID" value="GBG60795.1"/>
    <property type="molecule type" value="Genomic_DNA"/>
</dbReference>
<evidence type="ECO:0000256" key="11">
    <source>
        <dbReference type="SAM" id="Phobius"/>
    </source>
</evidence>
<evidence type="ECO:0000256" key="3">
    <source>
        <dbReference type="ARBA" id="ARBA00022538"/>
    </source>
</evidence>
<dbReference type="Gene3D" id="3.40.50.12370">
    <property type="match status" value="1"/>
</dbReference>
<comment type="similarity">
    <text evidence="9">Belongs to the monovalent cation:proton antiporter 2 (CPA2) transporter (TC 2.A.37) family. CHX (TC 2.A.37.4) subfamily.</text>
</comment>
<keyword evidence="3" id="KW-0633">Potassium transport</keyword>
<evidence type="ECO:0000256" key="4">
    <source>
        <dbReference type="ARBA" id="ARBA00022692"/>
    </source>
</evidence>
<evidence type="ECO:0000256" key="1">
    <source>
        <dbReference type="ARBA" id="ARBA00004141"/>
    </source>
</evidence>
<feature type="transmembrane region" description="Helical" evidence="11">
    <location>
        <begin position="38"/>
        <end position="58"/>
    </location>
</feature>
<dbReference type="Pfam" id="PF23256">
    <property type="entry name" value="CHX17_2nd"/>
    <property type="match status" value="1"/>
</dbReference>
<feature type="transmembrane region" description="Helical" evidence="11">
    <location>
        <begin position="180"/>
        <end position="197"/>
    </location>
</feature>
<feature type="region of interest" description="Disordered" evidence="10">
    <location>
        <begin position="799"/>
        <end position="857"/>
    </location>
</feature>
<evidence type="ECO:0000256" key="8">
    <source>
        <dbReference type="ARBA" id="ARBA00023136"/>
    </source>
</evidence>
<feature type="transmembrane region" description="Helical" evidence="11">
    <location>
        <begin position="148"/>
        <end position="168"/>
    </location>
</feature>
<dbReference type="Gramene" id="GBG60795">
    <property type="protein sequence ID" value="GBG60795"/>
    <property type="gene ID" value="CBR_g12533"/>
</dbReference>
<protein>
    <submittedName>
        <fullName evidence="14">Uncharacterized protein</fullName>
    </submittedName>
</protein>
<dbReference type="PANTHER" id="PTHR32468">
    <property type="entry name" value="CATION/H + ANTIPORTER"/>
    <property type="match status" value="1"/>
</dbReference>
<dbReference type="InterPro" id="IPR006153">
    <property type="entry name" value="Cation/H_exchanger_TM"/>
</dbReference>
<keyword evidence="5" id="KW-0630">Potassium</keyword>
<keyword evidence="8 11" id="KW-0472">Membrane</keyword>